<dbReference type="GeneID" id="54552494"/>
<dbReference type="SUPFAM" id="SSF51735">
    <property type="entry name" value="NAD(P)-binding Rossmann-fold domains"/>
    <property type="match status" value="1"/>
</dbReference>
<dbReference type="Pfam" id="PF00389">
    <property type="entry name" value="2-Hacid_dh"/>
    <property type="match status" value="1"/>
</dbReference>
<dbReference type="GO" id="GO:0051287">
    <property type="term" value="F:NAD binding"/>
    <property type="evidence" value="ECO:0007669"/>
    <property type="project" value="InterPro"/>
</dbReference>
<dbReference type="Pfam" id="PF02826">
    <property type="entry name" value="2-Hacid_dh_C"/>
    <property type="match status" value="2"/>
</dbReference>
<comment type="similarity">
    <text evidence="3">Belongs to the D-isomer specific 2-hydroxyacid dehydrogenase family.</text>
</comment>
<protein>
    <submittedName>
        <fullName evidence="6">NAD(P)-binding protein</fullName>
    </submittedName>
</protein>
<evidence type="ECO:0000256" key="1">
    <source>
        <dbReference type="ARBA" id="ARBA00023002"/>
    </source>
</evidence>
<evidence type="ECO:0000313" key="6">
    <source>
        <dbReference type="EMBL" id="KAF2271945.1"/>
    </source>
</evidence>
<dbReference type="AlphaFoldDB" id="A0A6A6J691"/>
<dbReference type="InterPro" id="IPR036291">
    <property type="entry name" value="NAD(P)-bd_dom_sf"/>
</dbReference>
<dbReference type="CDD" id="cd12163">
    <property type="entry name" value="2-Hacid_dh_5"/>
    <property type="match status" value="1"/>
</dbReference>
<accession>A0A6A6J691</accession>
<dbReference type="RefSeq" id="XP_033649484.1">
    <property type="nucleotide sequence ID" value="XM_033799319.1"/>
</dbReference>
<evidence type="ECO:0000256" key="2">
    <source>
        <dbReference type="ARBA" id="ARBA00023027"/>
    </source>
</evidence>
<dbReference type="InterPro" id="IPR006140">
    <property type="entry name" value="D-isomer_DH_NAD-bd"/>
</dbReference>
<dbReference type="InterPro" id="IPR006139">
    <property type="entry name" value="D-isomer_2_OHA_DH_cat_dom"/>
</dbReference>
<keyword evidence="2" id="KW-0520">NAD</keyword>
<sequence>MGDSNPAKGLLLAVLPWPEEEVRDSLKQIEKEFPELEPQYFFEKHAEKESERGKFEVPDDLTARAVVLATLSWLPKTPEQAPNLKLIQCFSAGTNHLAAHPIYQTTNIPLTTVSGIHGPQIAEWVIMMDLIHSHKYLDFYEAQQRCEWSQARGMKIRDKVGKTVGVLGYGSIGRQVARLAHALSSTVIAYTASPRDTPESRRDNGFIVPGTGDADGSIPKKWFSGLEKEKLHEFLSEGMDLLVISVPLTKATTHLLSTPEFQTLHASNPHGTYIANISRGKILDQDALISALENNLIAGAALDVTDPEPLPKEHPLWRTKGVAITPHVSGLTDVYAQRGMMVLAENLRRWREGRELVNEVDRRRGY</sequence>
<dbReference type="EMBL" id="ML986529">
    <property type="protein sequence ID" value="KAF2271945.1"/>
    <property type="molecule type" value="Genomic_DNA"/>
</dbReference>
<organism evidence="6 7">
    <name type="scientific">Westerdykella ornata</name>
    <dbReference type="NCBI Taxonomy" id="318751"/>
    <lineage>
        <taxon>Eukaryota</taxon>
        <taxon>Fungi</taxon>
        <taxon>Dikarya</taxon>
        <taxon>Ascomycota</taxon>
        <taxon>Pezizomycotina</taxon>
        <taxon>Dothideomycetes</taxon>
        <taxon>Pleosporomycetidae</taxon>
        <taxon>Pleosporales</taxon>
        <taxon>Sporormiaceae</taxon>
        <taxon>Westerdykella</taxon>
    </lineage>
</organism>
<evidence type="ECO:0000313" key="7">
    <source>
        <dbReference type="Proteomes" id="UP000800097"/>
    </source>
</evidence>
<dbReference type="PANTHER" id="PTHR43333">
    <property type="entry name" value="2-HACID_DH_C DOMAIN-CONTAINING PROTEIN"/>
    <property type="match status" value="1"/>
</dbReference>
<feature type="domain" description="D-isomer specific 2-hydroxyacid dehydrogenase catalytic" evidence="4">
    <location>
        <begin position="79"/>
        <end position="360"/>
    </location>
</feature>
<gene>
    <name evidence="6" type="ORF">EI97DRAFT_437326</name>
</gene>
<feature type="domain" description="D-isomer specific 2-hydroxyacid dehydrogenase NAD-binding" evidence="5">
    <location>
        <begin position="130"/>
        <end position="198"/>
    </location>
</feature>
<dbReference type="SUPFAM" id="SSF52283">
    <property type="entry name" value="Formate/glycerate dehydrogenase catalytic domain-like"/>
    <property type="match status" value="1"/>
</dbReference>
<keyword evidence="1 3" id="KW-0560">Oxidoreductase</keyword>
<feature type="domain" description="D-isomer specific 2-hydroxyacid dehydrogenase NAD-binding" evidence="5">
    <location>
        <begin position="224"/>
        <end position="329"/>
    </location>
</feature>
<keyword evidence="7" id="KW-1185">Reference proteome</keyword>
<dbReference type="OrthoDB" id="298012at2759"/>
<reference evidence="6" key="1">
    <citation type="journal article" date="2020" name="Stud. Mycol.">
        <title>101 Dothideomycetes genomes: a test case for predicting lifestyles and emergence of pathogens.</title>
        <authorList>
            <person name="Haridas S."/>
            <person name="Albert R."/>
            <person name="Binder M."/>
            <person name="Bloem J."/>
            <person name="Labutti K."/>
            <person name="Salamov A."/>
            <person name="Andreopoulos B."/>
            <person name="Baker S."/>
            <person name="Barry K."/>
            <person name="Bills G."/>
            <person name="Bluhm B."/>
            <person name="Cannon C."/>
            <person name="Castanera R."/>
            <person name="Culley D."/>
            <person name="Daum C."/>
            <person name="Ezra D."/>
            <person name="Gonzalez J."/>
            <person name="Henrissat B."/>
            <person name="Kuo A."/>
            <person name="Liang C."/>
            <person name="Lipzen A."/>
            <person name="Lutzoni F."/>
            <person name="Magnuson J."/>
            <person name="Mondo S."/>
            <person name="Nolan M."/>
            <person name="Ohm R."/>
            <person name="Pangilinan J."/>
            <person name="Park H.-J."/>
            <person name="Ramirez L."/>
            <person name="Alfaro M."/>
            <person name="Sun H."/>
            <person name="Tritt A."/>
            <person name="Yoshinaga Y."/>
            <person name="Zwiers L.-H."/>
            <person name="Turgeon B."/>
            <person name="Goodwin S."/>
            <person name="Spatafora J."/>
            <person name="Crous P."/>
            <person name="Grigoriev I."/>
        </authorList>
    </citation>
    <scope>NUCLEOTIDE SEQUENCE</scope>
    <source>
        <strain evidence="6">CBS 379.55</strain>
    </source>
</reference>
<dbReference type="PROSITE" id="PS00065">
    <property type="entry name" value="D_2_HYDROXYACID_DH_1"/>
    <property type="match status" value="1"/>
</dbReference>
<dbReference type="Gene3D" id="3.40.50.720">
    <property type="entry name" value="NAD(P)-binding Rossmann-like Domain"/>
    <property type="match status" value="2"/>
</dbReference>
<proteinExistence type="inferred from homology"/>
<evidence type="ECO:0000256" key="3">
    <source>
        <dbReference type="RuleBase" id="RU003719"/>
    </source>
</evidence>
<dbReference type="InterPro" id="IPR029752">
    <property type="entry name" value="D-isomer_DH_CS1"/>
</dbReference>
<name>A0A6A6J691_WESOR</name>
<dbReference type="GO" id="GO:0016616">
    <property type="term" value="F:oxidoreductase activity, acting on the CH-OH group of donors, NAD or NADP as acceptor"/>
    <property type="evidence" value="ECO:0007669"/>
    <property type="project" value="InterPro"/>
</dbReference>
<dbReference type="Proteomes" id="UP000800097">
    <property type="component" value="Unassembled WGS sequence"/>
</dbReference>
<evidence type="ECO:0000259" key="4">
    <source>
        <dbReference type="Pfam" id="PF00389"/>
    </source>
</evidence>
<dbReference type="PANTHER" id="PTHR43333:SF1">
    <property type="entry name" value="D-ISOMER SPECIFIC 2-HYDROXYACID DEHYDROGENASE NAD-BINDING DOMAIN-CONTAINING PROTEIN"/>
    <property type="match status" value="1"/>
</dbReference>
<evidence type="ECO:0000259" key="5">
    <source>
        <dbReference type="Pfam" id="PF02826"/>
    </source>
</evidence>